<keyword evidence="6" id="KW-0378">Hydrolase</keyword>
<evidence type="ECO:0000313" key="12">
    <source>
        <dbReference type="EMBL" id="GAA1963752.1"/>
    </source>
</evidence>
<comment type="cofactor">
    <cofactor evidence="1">
        <name>Mn(2+)</name>
        <dbReference type="ChEBI" id="CHEBI:29035"/>
    </cofactor>
</comment>
<accession>A0ABN2R507</accession>
<evidence type="ECO:0000256" key="4">
    <source>
        <dbReference type="ARBA" id="ARBA00022723"/>
    </source>
</evidence>
<dbReference type="InterPro" id="IPR040459">
    <property type="entry name" value="MJ1316"/>
</dbReference>
<dbReference type="Gene3D" id="3.60.10.10">
    <property type="entry name" value="Endonuclease/exonuclease/phosphatase"/>
    <property type="match status" value="1"/>
</dbReference>
<evidence type="ECO:0000259" key="9">
    <source>
        <dbReference type="Pfam" id="PF01909"/>
    </source>
</evidence>
<dbReference type="Gene3D" id="1.10.1410.10">
    <property type="match status" value="1"/>
</dbReference>
<evidence type="ECO:0000256" key="2">
    <source>
        <dbReference type="ARBA" id="ARBA00001946"/>
    </source>
</evidence>
<dbReference type="InterPro" id="IPR036691">
    <property type="entry name" value="Endo/exonu/phosph_ase_sf"/>
</dbReference>
<dbReference type="Gene3D" id="3.30.460.10">
    <property type="entry name" value="Beta Polymerase, domain 2"/>
    <property type="match status" value="1"/>
</dbReference>
<dbReference type="EMBL" id="BAAAQM010000009">
    <property type="protein sequence ID" value="GAA1963752.1"/>
    <property type="molecule type" value="Genomic_DNA"/>
</dbReference>
<dbReference type="Pfam" id="PF04457">
    <property type="entry name" value="MJ1316"/>
    <property type="match status" value="1"/>
</dbReference>
<dbReference type="Pfam" id="PF03372">
    <property type="entry name" value="Exo_endo_phos"/>
    <property type="match status" value="1"/>
</dbReference>
<name>A0ABN2R507_9ACTN</name>
<feature type="domain" description="Polymerase nucleotidyl transferase" evidence="9">
    <location>
        <begin position="579"/>
        <end position="618"/>
    </location>
</feature>
<proteinExistence type="predicted"/>
<evidence type="ECO:0000256" key="8">
    <source>
        <dbReference type="ARBA" id="ARBA00023204"/>
    </source>
</evidence>
<keyword evidence="5" id="KW-0227">DNA damage</keyword>
<dbReference type="Pfam" id="PF01909">
    <property type="entry name" value="NTP_transf_2"/>
    <property type="match status" value="1"/>
</dbReference>
<evidence type="ECO:0000259" key="11">
    <source>
        <dbReference type="Pfam" id="PF04457"/>
    </source>
</evidence>
<organism evidence="12 13">
    <name type="scientific">Catenulispora subtropica</name>
    <dbReference type="NCBI Taxonomy" id="450798"/>
    <lineage>
        <taxon>Bacteria</taxon>
        <taxon>Bacillati</taxon>
        <taxon>Actinomycetota</taxon>
        <taxon>Actinomycetes</taxon>
        <taxon>Catenulisporales</taxon>
        <taxon>Catenulisporaceae</taxon>
        <taxon>Catenulispora</taxon>
    </lineage>
</organism>
<protein>
    <recommendedName>
        <fullName evidence="14">Endonuclease/exonuclease/phosphatase</fullName>
    </recommendedName>
</protein>
<evidence type="ECO:0000256" key="1">
    <source>
        <dbReference type="ARBA" id="ARBA00001936"/>
    </source>
</evidence>
<dbReference type="SUPFAM" id="SSF81301">
    <property type="entry name" value="Nucleotidyltransferase"/>
    <property type="match status" value="1"/>
</dbReference>
<sequence length="908" mass="98571">MRTSQEIYHRIRWDARFDASRFVLGVEQRGREPKRVPLPSFDPHGEIPWHRVVFFEADGELVWDRASGLDALDASGAGLAQRERLLAAPFFAARTPHVFAFAEGRWRPASPSASTAPATRVAASEIKVLTWNTLWDRYDSDLIHTGERRPMLLTALAEADVDVIALQEVEPALLKTLLAEPWIRESWTISSDPRSSDVPDSGLALLTRLPVVEAGWHVLGTFKAVTAVVVETATGPVVVAVTHLSSDHSTDGAGLRAEQLAQLAEGLTGVEVPVVLVGDFNDDTDAPSMRLGLTDAWTSVHGAGDRTPTFDPTANPLAAVSSLSGEAKRLDRVLVRGWQASDIRLVGDVPNAGGLFVSDHYGITATLVPEASLVSSAASTASLDARPTARTAVAWIPPEEVWDDIQEVRRRHDPQVLRWPPHVNILFGFVGEPEFDAAVPLISKVAATVPAFDVHLSEIRHFTHRDDSTLWLEPEGDGWRSLHAALLTRFPTCRSRDVFTPHLTLGKVADPARTPVKLAPIATTVDRLAVLSRRGDEPMRVRAVVMLGTGDVRWADEDAAAESALDGPCLDRQADALTERVSATLPEAAVHVVGSRRSGTHLPGADLDLVAALPGTPDVFTLERRVADALGEECRVRQMVGARVPGLRIATPRLSADLVLAPVADVPVTAAVERRAELGETIAASLSAVSDAEAILALRPGPHVRVVKAWARARGLDAAPLGGLPGLAWALMAARCRDLTDFFETWAAHDWHEPIPTPTAPIRDLTLHLTPATRDLITEELYNAWETVTATRDPLPTLLTPPPLHRRHRGWAVLTLTSPTPDHRAILEGRVRGRTRSLLTALDDAGIPDVHAWPRPFHSTATELRFAIGLGRTPPTRTELDVISRHWLKGLTGVTIDLAENGEVPSLR</sequence>
<dbReference type="Pfam" id="PF13563">
    <property type="entry name" value="2_5_RNA_ligase2"/>
    <property type="match status" value="1"/>
</dbReference>
<dbReference type="CDD" id="cd09080">
    <property type="entry name" value="TDP2"/>
    <property type="match status" value="1"/>
</dbReference>
<dbReference type="SUPFAM" id="SSF55144">
    <property type="entry name" value="LigT-like"/>
    <property type="match status" value="1"/>
</dbReference>
<feature type="domain" description="MJ1316 RNA cyclic group end recognition" evidence="11">
    <location>
        <begin position="1"/>
        <end position="65"/>
    </location>
</feature>
<dbReference type="InterPro" id="IPR005135">
    <property type="entry name" value="Endo/exonuclease/phosphatase"/>
</dbReference>
<evidence type="ECO:0000256" key="3">
    <source>
        <dbReference type="ARBA" id="ARBA00022722"/>
    </source>
</evidence>
<dbReference type="InterPro" id="IPR051547">
    <property type="entry name" value="TDP2-like"/>
</dbReference>
<evidence type="ECO:0000313" key="13">
    <source>
        <dbReference type="Proteomes" id="UP001499854"/>
    </source>
</evidence>
<dbReference type="InterPro" id="IPR002934">
    <property type="entry name" value="Polymerase_NTP_transf_dom"/>
</dbReference>
<keyword evidence="4" id="KW-0479">Metal-binding</keyword>
<evidence type="ECO:0000259" key="10">
    <source>
        <dbReference type="Pfam" id="PF03372"/>
    </source>
</evidence>
<evidence type="ECO:0000256" key="5">
    <source>
        <dbReference type="ARBA" id="ARBA00022763"/>
    </source>
</evidence>
<dbReference type="SUPFAM" id="SSF56219">
    <property type="entry name" value="DNase I-like"/>
    <property type="match status" value="1"/>
</dbReference>
<evidence type="ECO:0008006" key="14">
    <source>
        <dbReference type="Google" id="ProtNLM"/>
    </source>
</evidence>
<dbReference type="RefSeq" id="WP_344656768.1">
    <property type="nucleotide sequence ID" value="NZ_BAAAQM010000009.1"/>
</dbReference>
<dbReference type="InterPro" id="IPR009097">
    <property type="entry name" value="Cyclic_Pdiesterase"/>
</dbReference>
<feature type="domain" description="Endonuclease/exonuclease/phosphatase" evidence="10">
    <location>
        <begin position="129"/>
        <end position="360"/>
    </location>
</feature>
<keyword evidence="13" id="KW-1185">Reference proteome</keyword>
<dbReference type="InterPro" id="IPR043519">
    <property type="entry name" value="NT_sf"/>
</dbReference>
<keyword evidence="8" id="KW-0234">DNA repair</keyword>
<comment type="caution">
    <text evidence="12">The sequence shown here is derived from an EMBL/GenBank/DDBJ whole genome shotgun (WGS) entry which is preliminary data.</text>
</comment>
<evidence type="ECO:0000256" key="6">
    <source>
        <dbReference type="ARBA" id="ARBA00022801"/>
    </source>
</evidence>
<gene>
    <name evidence="12" type="ORF">GCM10009838_21110</name>
</gene>
<dbReference type="PANTHER" id="PTHR15822">
    <property type="entry name" value="TRAF AND TNF RECEPTOR-ASSOCIATED PROTEIN"/>
    <property type="match status" value="1"/>
</dbReference>
<dbReference type="PANTHER" id="PTHR15822:SF4">
    <property type="entry name" value="TYROSYL-DNA PHOSPHODIESTERASE 2"/>
    <property type="match status" value="1"/>
</dbReference>
<dbReference type="SUPFAM" id="SSF81631">
    <property type="entry name" value="PAP/OAS1 substrate-binding domain"/>
    <property type="match status" value="1"/>
</dbReference>
<reference evidence="12 13" key="1">
    <citation type="journal article" date="2019" name="Int. J. Syst. Evol. Microbiol.">
        <title>The Global Catalogue of Microorganisms (GCM) 10K type strain sequencing project: providing services to taxonomists for standard genome sequencing and annotation.</title>
        <authorList>
            <consortium name="The Broad Institute Genomics Platform"/>
            <consortium name="The Broad Institute Genome Sequencing Center for Infectious Disease"/>
            <person name="Wu L."/>
            <person name="Ma J."/>
        </authorList>
    </citation>
    <scope>NUCLEOTIDE SEQUENCE [LARGE SCALE GENOMIC DNA]</scope>
    <source>
        <strain evidence="12 13">JCM 16013</strain>
    </source>
</reference>
<keyword evidence="7" id="KW-0460">Magnesium</keyword>
<dbReference type="Proteomes" id="UP001499854">
    <property type="component" value="Unassembled WGS sequence"/>
</dbReference>
<evidence type="ECO:0000256" key="7">
    <source>
        <dbReference type="ARBA" id="ARBA00022842"/>
    </source>
</evidence>
<dbReference type="Gene3D" id="3.90.1140.10">
    <property type="entry name" value="Cyclic phosphodiesterase"/>
    <property type="match status" value="1"/>
</dbReference>
<comment type="cofactor">
    <cofactor evidence="2">
        <name>Mg(2+)</name>
        <dbReference type="ChEBI" id="CHEBI:18420"/>
    </cofactor>
</comment>
<keyword evidence="3" id="KW-0540">Nuclease</keyword>